<dbReference type="EC" id="2.3.1.30" evidence="5"/>
<dbReference type="InterPro" id="IPR005881">
    <property type="entry name" value="Ser_O-AcTrfase"/>
</dbReference>
<protein>
    <recommendedName>
        <fullName evidence="5">Serine acetyltransferase</fullName>
        <ecNumber evidence="5">2.3.1.30</ecNumber>
    </recommendedName>
</protein>
<comment type="catalytic activity">
    <reaction evidence="5">
        <text>L-serine + acetyl-CoA = O-acetyl-L-serine + CoA</text>
        <dbReference type="Rhea" id="RHEA:24560"/>
        <dbReference type="ChEBI" id="CHEBI:33384"/>
        <dbReference type="ChEBI" id="CHEBI:57287"/>
        <dbReference type="ChEBI" id="CHEBI:57288"/>
        <dbReference type="ChEBI" id="CHEBI:58340"/>
        <dbReference type="EC" id="2.3.1.30"/>
    </reaction>
</comment>
<dbReference type="Proteomes" id="UP000626370">
    <property type="component" value="Unassembled WGS sequence"/>
</dbReference>
<dbReference type="CDD" id="cd03354">
    <property type="entry name" value="LbH_SAT"/>
    <property type="match status" value="1"/>
</dbReference>
<dbReference type="Pfam" id="PF00132">
    <property type="entry name" value="Hexapep"/>
    <property type="match status" value="1"/>
</dbReference>
<evidence type="ECO:0000256" key="2">
    <source>
        <dbReference type="ARBA" id="ARBA00022679"/>
    </source>
</evidence>
<dbReference type="InterPro" id="IPR018357">
    <property type="entry name" value="Hexapep_transf_CS"/>
</dbReference>
<dbReference type="PROSITE" id="PS00101">
    <property type="entry name" value="HEXAPEP_TRANSFERASES"/>
    <property type="match status" value="1"/>
</dbReference>
<dbReference type="InterPro" id="IPR001451">
    <property type="entry name" value="Hexapep"/>
</dbReference>
<evidence type="ECO:0000256" key="1">
    <source>
        <dbReference type="ARBA" id="ARBA00007274"/>
    </source>
</evidence>
<name>A0ABQ3IQ99_9GAMM</name>
<keyword evidence="7" id="KW-1185">Reference proteome</keyword>
<evidence type="ECO:0000313" key="7">
    <source>
        <dbReference type="Proteomes" id="UP000626370"/>
    </source>
</evidence>
<evidence type="ECO:0000256" key="5">
    <source>
        <dbReference type="PIRNR" id="PIRNR000441"/>
    </source>
</evidence>
<dbReference type="EMBL" id="BNAH01000006">
    <property type="protein sequence ID" value="GHE89383.1"/>
    <property type="molecule type" value="Genomic_DNA"/>
</dbReference>
<keyword evidence="4 5" id="KW-0012">Acyltransferase</keyword>
<gene>
    <name evidence="6" type="ORF">GCM10011501_18640</name>
</gene>
<dbReference type="PANTHER" id="PTHR42811">
    <property type="entry name" value="SERINE ACETYLTRANSFERASE"/>
    <property type="match status" value="1"/>
</dbReference>
<accession>A0ABQ3IQ99</accession>
<keyword evidence="3" id="KW-0677">Repeat</keyword>
<organism evidence="6 7">
    <name type="scientific">Thalassotalea profundi</name>
    <dbReference type="NCBI Taxonomy" id="2036687"/>
    <lineage>
        <taxon>Bacteria</taxon>
        <taxon>Pseudomonadati</taxon>
        <taxon>Pseudomonadota</taxon>
        <taxon>Gammaproteobacteria</taxon>
        <taxon>Alteromonadales</taxon>
        <taxon>Colwelliaceae</taxon>
        <taxon>Thalassotalea</taxon>
    </lineage>
</organism>
<sequence>MKQKQQVLINEGYNVSMLRVLLSDGTSANVFYRLTHWLITYKLSPFAIITLWLNRVINGCVIGAAAKFDLGFVIMHPVGVVINSKVRGGQNIIVESGVVIGDEKGQAPVLGDNIFIGAGAKIIGGIKVGSNVKIGANAVVVKDIPDNVTVVGIPAKIISKNVEDTSVKGEGVKEC</sequence>
<reference evidence="7" key="1">
    <citation type="journal article" date="2019" name="Int. J. Syst. Evol. Microbiol.">
        <title>The Global Catalogue of Microorganisms (GCM) 10K type strain sequencing project: providing services to taxonomists for standard genome sequencing and annotation.</title>
        <authorList>
            <consortium name="The Broad Institute Genomics Platform"/>
            <consortium name="The Broad Institute Genome Sequencing Center for Infectious Disease"/>
            <person name="Wu L."/>
            <person name="Ma J."/>
        </authorList>
    </citation>
    <scope>NUCLEOTIDE SEQUENCE [LARGE SCALE GENOMIC DNA]</scope>
    <source>
        <strain evidence="7">CGMCC 1.15922</strain>
    </source>
</reference>
<evidence type="ECO:0000256" key="4">
    <source>
        <dbReference type="ARBA" id="ARBA00023315"/>
    </source>
</evidence>
<dbReference type="InterPro" id="IPR011004">
    <property type="entry name" value="Trimer_LpxA-like_sf"/>
</dbReference>
<dbReference type="InterPro" id="IPR045304">
    <property type="entry name" value="LbH_SAT"/>
</dbReference>
<dbReference type="Gene3D" id="2.160.10.10">
    <property type="entry name" value="Hexapeptide repeat proteins"/>
    <property type="match status" value="1"/>
</dbReference>
<evidence type="ECO:0000313" key="6">
    <source>
        <dbReference type="EMBL" id="GHE89383.1"/>
    </source>
</evidence>
<keyword evidence="2 5" id="KW-0808">Transferase</keyword>
<comment type="similarity">
    <text evidence="1 5">Belongs to the transferase hexapeptide repeat family.</text>
</comment>
<proteinExistence type="inferred from homology"/>
<comment type="caution">
    <text evidence="6">The sequence shown here is derived from an EMBL/GenBank/DDBJ whole genome shotgun (WGS) entry which is preliminary data.</text>
</comment>
<evidence type="ECO:0000256" key="3">
    <source>
        <dbReference type="ARBA" id="ARBA00022737"/>
    </source>
</evidence>
<dbReference type="PIRSF" id="PIRSF000441">
    <property type="entry name" value="CysE"/>
    <property type="match status" value="1"/>
</dbReference>
<dbReference type="SUPFAM" id="SSF51161">
    <property type="entry name" value="Trimeric LpxA-like enzymes"/>
    <property type="match status" value="1"/>
</dbReference>
<dbReference type="RefSeq" id="WP_308433825.1">
    <property type="nucleotide sequence ID" value="NZ_BNAH01000006.1"/>
</dbReference>